<evidence type="ECO:0000313" key="5">
    <source>
        <dbReference type="EMBL" id="QHS94771.1"/>
    </source>
</evidence>
<evidence type="ECO:0000259" key="4">
    <source>
        <dbReference type="PROSITE" id="PS51133"/>
    </source>
</evidence>
<dbReference type="PANTHER" id="PTHR11477">
    <property type="entry name" value="TRANSCRIPTION FACTOR S-II ZINC FINGER DOMAIN-CONTAINING PROTEIN"/>
    <property type="match status" value="1"/>
</dbReference>
<reference evidence="5" key="1">
    <citation type="journal article" date="2020" name="Nature">
        <title>Giant virus diversity and host interactions through global metagenomics.</title>
        <authorList>
            <person name="Schulz F."/>
            <person name="Roux S."/>
            <person name="Paez-Espino D."/>
            <person name="Jungbluth S."/>
            <person name="Walsh D.A."/>
            <person name="Denef V.J."/>
            <person name="McMahon K.D."/>
            <person name="Konstantinidis K.T."/>
            <person name="Eloe-Fadrosh E.A."/>
            <person name="Kyrpides N.C."/>
            <person name="Woyke T."/>
        </authorList>
    </citation>
    <scope>NUCLEOTIDE SEQUENCE</scope>
    <source>
        <strain evidence="5">GVMAG-M-3300018428-16</strain>
    </source>
</reference>
<dbReference type="Gene3D" id="2.20.25.10">
    <property type="match status" value="1"/>
</dbReference>
<dbReference type="Pfam" id="PF01096">
    <property type="entry name" value="Zn_ribbon_TFIIS"/>
    <property type="match status" value="1"/>
</dbReference>
<dbReference type="SUPFAM" id="SSF57783">
    <property type="entry name" value="Zinc beta-ribbon"/>
    <property type="match status" value="1"/>
</dbReference>
<sequence length="169" mass="20351">MQTISEPESFRENIKKSIFEICNDNKRANHLEIGIYNYSIIEAKNRKIVKKWDNPYFTQIYTDRVKTIIKNIKKSKKLMNILLTSKKPHEIAFMTHQEMNTEKWQSIIDEKMKRDKNKYETRMEASTDTFTCRRCKSKECTYYQMQTRSADEPMTTFVTCINCNNRWKC</sequence>
<dbReference type="AlphaFoldDB" id="A0A6C0BSL0"/>
<organism evidence="5">
    <name type="scientific">viral metagenome</name>
    <dbReference type="NCBI Taxonomy" id="1070528"/>
    <lineage>
        <taxon>unclassified sequences</taxon>
        <taxon>metagenomes</taxon>
        <taxon>organismal metagenomes</taxon>
    </lineage>
</organism>
<feature type="domain" description="TFIIS-type" evidence="4">
    <location>
        <begin position="128"/>
        <end position="168"/>
    </location>
</feature>
<dbReference type="PROSITE" id="PS51133">
    <property type="entry name" value="ZF_TFIIS_2"/>
    <property type="match status" value="1"/>
</dbReference>
<dbReference type="GO" id="GO:0005634">
    <property type="term" value="C:nucleus"/>
    <property type="evidence" value="ECO:0007669"/>
    <property type="project" value="TreeGrafter"/>
</dbReference>
<evidence type="ECO:0000256" key="1">
    <source>
        <dbReference type="ARBA" id="ARBA00022723"/>
    </source>
</evidence>
<dbReference type="GO" id="GO:0008270">
    <property type="term" value="F:zinc ion binding"/>
    <property type="evidence" value="ECO:0007669"/>
    <property type="project" value="UniProtKB-KW"/>
</dbReference>
<dbReference type="GO" id="GO:0003676">
    <property type="term" value="F:nucleic acid binding"/>
    <property type="evidence" value="ECO:0007669"/>
    <property type="project" value="InterPro"/>
</dbReference>
<dbReference type="SMART" id="SM00440">
    <property type="entry name" value="ZnF_C2C2"/>
    <property type="match status" value="1"/>
</dbReference>
<keyword evidence="3" id="KW-0862">Zinc</keyword>
<keyword evidence="2" id="KW-0863">Zinc-finger</keyword>
<keyword evidence="1" id="KW-0479">Metal-binding</keyword>
<proteinExistence type="predicted"/>
<evidence type="ECO:0000256" key="3">
    <source>
        <dbReference type="ARBA" id="ARBA00022833"/>
    </source>
</evidence>
<protein>
    <recommendedName>
        <fullName evidence="4">TFIIS-type domain-containing protein</fullName>
    </recommendedName>
</protein>
<dbReference type="CDD" id="cd13749">
    <property type="entry name" value="Zn-ribbon_TFIIS"/>
    <property type="match status" value="1"/>
</dbReference>
<evidence type="ECO:0000256" key="2">
    <source>
        <dbReference type="ARBA" id="ARBA00022771"/>
    </source>
</evidence>
<name>A0A6C0BSL0_9ZZZZ</name>
<dbReference type="PANTHER" id="PTHR11477:SF0">
    <property type="entry name" value="IP08861P-RELATED"/>
    <property type="match status" value="1"/>
</dbReference>
<dbReference type="InterPro" id="IPR001222">
    <property type="entry name" value="Znf_TFIIS"/>
</dbReference>
<dbReference type="PROSITE" id="PS00466">
    <property type="entry name" value="ZF_TFIIS_1"/>
    <property type="match status" value="1"/>
</dbReference>
<dbReference type="EMBL" id="MN739233">
    <property type="protein sequence ID" value="QHS94771.1"/>
    <property type="molecule type" value="Genomic_DNA"/>
</dbReference>
<accession>A0A6C0BSL0</accession>
<dbReference type="GO" id="GO:0006351">
    <property type="term" value="P:DNA-templated transcription"/>
    <property type="evidence" value="ECO:0007669"/>
    <property type="project" value="InterPro"/>
</dbReference>